<name>A0A1Y3BMB3_EURMA</name>
<feature type="non-terminal residue" evidence="2">
    <location>
        <position position="152"/>
    </location>
</feature>
<comment type="caution">
    <text evidence="2">The sequence shown here is derived from an EMBL/GenBank/DDBJ whole genome shotgun (WGS) entry which is preliminary data.</text>
</comment>
<dbReference type="Proteomes" id="UP000194236">
    <property type="component" value="Unassembled WGS sequence"/>
</dbReference>
<feature type="compositionally biased region" description="Basic and acidic residues" evidence="1">
    <location>
        <begin position="127"/>
        <end position="138"/>
    </location>
</feature>
<feature type="compositionally biased region" description="Basic residues" evidence="1">
    <location>
        <begin position="35"/>
        <end position="48"/>
    </location>
</feature>
<dbReference type="EMBL" id="MUJZ01016744">
    <property type="protein sequence ID" value="OTF80746.1"/>
    <property type="molecule type" value="Genomic_DNA"/>
</dbReference>
<organism evidence="2 3">
    <name type="scientific">Euroglyphus maynei</name>
    <name type="common">Mayne's house dust mite</name>
    <dbReference type="NCBI Taxonomy" id="6958"/>
    <lineage>
        <taxon>Eukaryota</taxon>
        <taxon>Metazoa</taxon>
        <taxon>Ecdysozoa</taxon>
        <taxon>Arthropoda</taxon>
        <taxon>Chelicerata</taxon>
        <taxon>Arachnida</taxon>
        <taxon>Acari</taxon>
        <taxon>Acariformes</taxon>
        <taxon>Sarcoptiformes</taxon>
        <taxon>Astigmata</taxon>
        <taxon>Psoroptidia</taxon>
        <taxon>Analgoidea</taxon>
        <taxon>Pyroglyphidae</taxon>
        <taxon>Pyroglyphinae</taxon>
        <taxon>Euroglyphus</taxon>
    </lineage>
</organism>
<evidence type="ECO:0000313" key="2">
    <source>
        <dbReference type="EMBL" id="OTF80746.1"/>
    </source>
</evidence>
<feature type="region of interest" description="Disordered" evidence="1">
    <location>
        <begin position="1"/>
        <end position="71"/>
    </location>
</feature>
<sequence length="152" mass="17578">MDNQQQQHNRKTTSSSLIKNQKLRSKSYTDLHSNGGKKRSLKNFKQKKTPISLPMKKSQSRSESPKLTESMKEMTKVLQFCPVSNSEEMKRLRSIEKLANRTSSSSLRHKEHRTKSISKQQSLQRKPSTEHNLCEREQSTACELSRSKMSLV</sequence>
<feature type="compositionally biased region" description="Basic residues" evidence="1">
    <location>
        <begin position="107"/>
        <end position="116"/>
    </location>
</feature>
<reference evidence="2 3" key="1">
    <citation type="submission" date="2017-03" db="EMBL/GenBank/DDBJ databases">
        <title>Genome Survey of Euroglyphus maynei.</title>
        <authorList>
            <person name="Arlian L.G."/>
            <person name="Morgan M.S."/>
            <person name="Rider S.D."/>
        </authorList>
    </citation>
    <scope>NUCLEOTIDE SEQUENCE [LARGE SCALE GENOMIC DNA]</scope>
    <source>
        <strain evidence="2">Arlian Lab</strain>
        <tissue evidence="2">Whole body</tissue>
    </source>
</reference>
<keyword evidence="3" id="KW-1185">Reference proteome</keyword>
<feature type="compositionally biased region" description="Polar residues" evidence="1">
    <location>
        <begin position="1"/>
        <end position="19"/>
    </location>
</feature>
<accession>A0A1Y3BMB3</accession>
<feature type="compositionally biased region" description="Polar residues" evidence="1">
    <location>
        <begin position="117"/>
        <end position="126"/>
    </location>
</feature>
<gene>
    <name evidence="2" type="ORF">BLA29_012670</name>
</gene>
<evidence type="ECO:0000313" key="3">
    <source>
        <dbReference type="Proteomes" id="UP000194236"/>
    </source>
</evidence>
<protein>
    <submittedName>
        <fullName evidence="2">Uncharacterized protein</fullName>
    </submittedName>
</protein>
<evidence type="ECO:0000256" key="1">
    <source>
        <dbReference type="SAM" id="MobiDB-lite"/>
    </source>
</evidence>
<dbReference type="AlphaFoldDB" id="A0A1Y3BMB3"/>
<proteinExistence type="predicted"/>
<feature type="region of interest" description="Disordered" evidence="1">
    <location>
        <begin position="96"/>
        <end position="152"/>
    </location>
</feature>